<evidence type="ECO:0000313" key="3">
    <source>
        <dbReference type="Proteomes" id="UP000030663"/>
    </source>
</evidence>
<keyword evidence="3" id="KW-1185">Reference proteome</keyword>
<keyword evidence="1" id="KW-0732">Signal</keyword>
<proteinExistence type="predicted"/>
<dbReference type="HOGENOM" id="CLU_1796572_0_0_1"/>
<reference evidence="2 3" key="1">
    <citation type="submission" date="2011-11" db="EMBL/GenBank/DDBJ databases">
        <title>The Genome Sequence of Fusarium oxysporum PHW815.</title>
        <authorList>
            <consortium name="The Broad Institute Genome Sequencing Platform"/>
            <person name="Ma L.-J."/>
            <person name="Gale L.R."/>
            <person name="Schwartz D.C."/>
            <person name="Zhou S."/>
            <person name="Corby-Kistler H."/>
            <person name="Young S.K."/>
            <person name="Zeng Q."/>
            <person name="Gargeya S."/>
            <person name="Fitzgerald M."/>
            <person name="Haas B."/>
            <person name="Abouelleil A."/>
            <person name="Alvarado L."/>
            <person name="Arachchi H.M."/>
            <person name="Berlin A."/>
            <person name="Brown A."/>
            <person name="Chapman S.B."/>
            <person name="Chen Z."/>
            <person name="Dunbar C."/>
            <person name="Freedman E."/>
            <person name="Gearin G."/>
            <person name="Goldberg J."/>
            <person name="Griggs A."/>
            <person name="Gujja S."/>
            <person name="Heiman D."/>
            <person name="Howarth C."/>
            <person name="Larson L."/>
            <person name="Lui A."/>
            <person name="MacDonald P.J.P."/>
            <person name="Montmayeur A."/>
            <person name="Murphy C."/>
            <person name="Neiman D."/>
            <person name="Pearson M."/>
            <person name="Priest M."/>
            <person name="Roberts A."/>
            <person name="Saif S."/>
            <person name="Shea T."/>
            <person name="Shenoy N."/>
            <person name="Sisk P."/>
            <person name="Stolte C."/>
            <person name="Sykes S."/>
            <person name="Wortman J."/>
            <person name="Nusbaum C."/>
            <person name="Birren B."/>
        </authorList>
    </citation>
    <scope>NUCLEOTIDE SEQUENCE [LARGE SCALE GENOMIC DNA]</scope>
    <source>
        <strain evidence="2 3">54005</strain>
    </source>
</reference>
<evidence type="ECO:0000256" key="1">
    <source>
        <dbReference type="SAM" id="SignalP"/>
    </source>
</evidence>
<dbReference type="OrthoDB" id="5429831at2759"/>
<organism evidence="2 3">
    <name type="scientific">Fusarium oxysporum f. sp. raphani 54005</name>
    <dbReference type="NCBI Taxonomy" id="1089458"/>
    <lineage>
        <taxon>Eukaryota</taxon>
        <taxon>Fungi</taxon>
        <taxon>Dikarya</taxon>
        <taxon>Ascomycota</taxon>
        <taxon>Pezizomycotina</taxon>
        <taxon>Sordariomycetes</taxon>
        <taxon>Hypocreomycetidae</taxon>
        <taxon>Hypocreales</taxon>
        <taxon>Nectriaceae</taxon>
        <taxon>Fusarium</taxon>
        <taxon>Fusarium oxysporum species complex</taxon>
    </lineage>
</organism>
<evidence type="ECO:0000313" key="2">
    <source>
        <dbReference type="EMBL" id="EXK83456.1"/>
    </source>
</evidence>
<protein>
    <submittedName>
        <fullName evidence="2">Uncharacterized protein</fullName>
    </submittedName>
</protein>
<dbReference type="EMBL" id="JH658402">
    <property type="protein sequence ID" value="EXK83456.1"/>
    <property type="molecule type" value="Genomic_DNA"/>
</dbReference>
<name>X0BNM4_FUSOX</name>
<sequence length="144" mass="16195">MHFQWVIVAAALFEAVATIRCSEIGWSTGRTVLPSGKRKFEEVRPASADQGESSINLQRAEAMGITGLKGTISPDDWAYTTIVEAQLVMLSIYQEQEDAYFDRRHPNLRNAWITAEKADPNECVVIDFRDFVDFFLRPRPAAAS</sequence>
<accession>X0BNM4</accession>
<dbReference type="AlphaFoldDB" id="X0BNM4"/>
<dbReference type="Proteomes" id="UP000030663">
    <property type="component" value="Unassembled WGS sequence"/>
</dbReference>
<gene>
    <name evidence="2" type="ORF">FOQG_12317</name>
</gene>
<feature type="chain" id="PRO_5004937062" evidence="1">
    <location>
        <begin position="22"/>
        <end position="144"/>
    </location>
</feature>
<feature type="signal peptide" evidence="1">
    <location>
        <begin position="1"/>
        <end position="21"/>
    </location>
</feature>